<protein>
    <submittedName>
        <fullName evidence="2">Uncharacterized protein</fullName>
    </submittedName>
</protein>
<feature type="compositionally biased region" description="Polar residues" evidence="1">
    <location>
        <begin position="75"/>
        <end position="84"/>
    </location>
</feature>
<feature type="compositionally biased region" description="Low complexity" evidence="1">
    <location>
        <begin position="96"/>
        <end position="106"/>
    </location>
</feature>
<comment type="caution">
    <text evidence="2">The sequence shown here is derived from an EMBL/GenBank/DDBJ whole genome shotgun (WGS) entry which is preliminary data.</text>
</comment>
<feature type="compositionally biased region" description="Polar residues" evidence="1">
    <location>
        <begin position="26"/>
        <end position="46"/>
    </location>
</feature>
<evidence type="ECO:0000256" key="1">
    <source>
        <dbReference type="SAM" id="MobiDB-lite"/>
    </source>
</evidence>
<sequence>MPMLEHRCSCKAATKIPPPLADHQLSDPTVEQSGCGTKTASRSCLTACTDPCAAAPEVRTPPQVLRREEHAPTSGLASSRSLSTRPRKGEEERRSGSSGPRASPPRNSHRKEKEIAGAIGPDSTEAQRSPGRRSTGPRRSEEDRRGGSGG</sequence>
<dbReference type="AlphaFoldDB" id="A0AAV7VJI7"/>
<keyword evidence="3" id="KW-1185">Reference proteome</keyword>
<gene>
    <name evidence="2" type="ORF">NDU88_004166</name>
</gene>
<organism evidence="2 3">
    <name type="scientific">Pleurodeles waltl</name>
    <name type="common">Iberian ribbed newt</name>
    <dbReference type="NCBI Taxonomy" id="8319"/>
    <lineage>
        <taxon>Eukaryota</taxon>
        <taxon>Metazoa</taxon>
        <taxon>Chordata</taxon>
        <taxon>Craniata</taxon>
        <taxon>Vertebrata</taxon>
        <taxon>Euteleostomi</taxon>
        <taxon>Amphibia</taxon>
        <taxon>Batrachia</taxon>
        <taxon>Caudata</taxon>
        <taxon>Salamandroidea</taxon>
        <taxon>Salamandridae</taxon>
        <taxon>Pleurodelinae</taxon>
        <taxon>Pleurodeles</taxon>
    </lineage>
</organism>
<reference evidence="2" key="1">
    <citation type="journal article" date="2022" name="bioRxiv">
        <title>Sequencing and chromosome-scale assembly of the giantPleurodeles waltlgenome.</title>
        <authorList>
            <person name="Brown T."/>
            <person name="Elewa A."/>
            <person name="Iarovenko S."/>
            <person name="Subramanian E."/>
            <person name="Araus A.J."/>
            <person name="Petzold A."/>
            <person name="Susuki M."/>
            <person name="Suzuki K.-i.T."/>
            <person name="Hayashi T."/>
            <person name="Toyoda A."/>
            <person name="Oliveira C."/>
            <person name="Osipova E."/>
            <person name="Leigh N.D."/>
            <person name="Simon A."/>
            <person name="Yun M.H."/>
        </authorList>
    </citation>
    <scope>NUCLEOTIDE SEQUENCE</scope>
    <source>
        <strain evidence="2">20211129_DDA</strain>
        <tissue evidence="2">Liver</tissue>
    </source>
</reference>
<feature type="compositionally biased region" description="Basic and acidic residues" evidence="1">
    <location>
        <begin position="138"/>
        <end position="150"/>
    </location>
</feature>
<evidence type="ECO:0000313" key="2">
    <source>
        <dbReference type="EMBL" id="KAJ1200342.1"/>
    </source>
</evidence>
<dbReference type="EMBL" id="JANPWB010000003">
    <property type="protein sequence ID" value="KAJ1200342.1"/>
    <property type="molecule type" value="Genomic_DNA"/>
</dbReference>
<name>A0AAV7VJI7_PLEWA</name>
<evidence type="ECO:0000313" key="3">
    <source>
        <dbReference type="Proteomes" id="UP001066276"/>
    </source>
</evidence>
<feature type="region of interest" description="Disordered" evidence="1">
    <location>
        <begin position="14"/>
        <end position="150"/>
    </location>
</feature>
<dbReference type="Proteomes" id="UP001066276">
    <property type="component" value="Chromosome 2_1"/>
</dbReference>
<proteinExistence type="predicted"/>
<accession>A0AAV7VJI7</accession>